<evidence type="ECO:0000256" key="5">
    <source>
        <dbReference type="PROSITE-ProRule" id="PRU00196"/>
    </source>
</evidence>
<dbReference type="Proteomes" id="UP000002279">
    <property type="component" value="Unplaced"/>
</dbReference>
<dbReference type="FunFam" id="3.10.250.10:FF:000003">
    <property type="entry name" value="Deleted in malignant brain tumors 1"/>
    <property type="match status" value="3"/>
</dbReference>
<dbReference type="Gene3D" id="3.10.250.10">
    <property type="entry name" value="SRCR-like domain"/>
    <property type="match status" value="3"/>
</dbReference>
<dbReference type="PROSITE" id="PS50287">
    <property type="entry name" value="SRCR_2"/>
    <property type="match status" value="3"/>
</dbReference>
<dbReference type="InterPro" id="IPR036772">
    <property type="entry name" value="SRCR-like_dom_sf"/>
</dbReference>
<dbReference type="SMART" id="SM00202">
    <property type="entry name" value="SR"/>
    <property type="match status" value="3"/>
</dbReference>
<dbReference type="InterPro" id="IPR001190">
    <property type="entry name" value="SRCR"/>
</dbReference>
<dbReference type="PANTHER" id="PTHR47653:SF1">
    <property type="entry name" value="DELETED IN MALIGNANT BRAIN TUMORS 1 PROTEIN"/>
    <property type="match status" value="1"/>
</dbReference>
<proteinExistence type="predicted"/>
<feature type="disulfide bond" evidence="5">
    <location>
        <begin position="277"/>
        <end position="341"/>
    </location>
</feature>
<feature type="disulfide bond" evidence="5">
    <location>
        <begin position="181"/>
        <end position="242"/>
    </location>
</feature>
<feature type="disulfide bond" evidence="5">
    <location>
        <begin position="212"/>
        <end position="222"/>
    </location>
</feature>
<evidence type="ECO:0000313" key="9">
    <source>
        <dbReference type="Proteomes" id="UP000002279"/>
    </source>
</evidence>
<dbReference type="Ensembl" id="ENSOANT00000072098.1">
    <property type="protein sequence ID" value="ENSOANP00000039923.1"/>
    <property type="gene ID" value="ENSOANG00000020984.2"/>
</dbReference>
<evidence type="ECO:0000256" key="2">
    <source>
        <dbReference type="ARBA" id="ARBA00022737"/>
    </source>
</evidence>
<dbReference type="Bgee" id="ENSOANG00000020984">
    <property type="expression patterns" value="Expressed in endometrium and 1 other cell type or tissue"/>
</dbReference>
<keyword evidence="9" id="KW-1185">Reference proteome</keyword>
<keyword evidence="3 5" id="KW-1015">Disulfide bond</keyword>
<reference evidence="8" key="2">
    <citation type="submission" date="2025-09" db="UniProtKB">
        <authorList>
            <consortium name="Ensembl"/>
        </authorList>
    </citation>
    <scope>IDENTIFICATION</scope>
    <source>
        <strain evidence="8">Glennie</strain>
    </source>
</reference>
<evidence type="ECO:0000313" key="8">
    <source>
        <dbReference type="Ensembl" id="ENSOANP00000039923.1"/>
    </source>
</evidence>
<dbReference type="PRINTS" id="PR00258">
    <property type="entry name" value="SPERACTRCPTR"/>
</dbReference>
<dbReference type="PROSITE" id="PS00420">
    <property type="entry name" value="SRCR_1"/>
    <property type="match status" value="3"/>
</dbReference>
<feature type="domain" description="SRCR" evidence="7">
    <location>
        <begin position="143"/>
        <end position="243"/>
    </location>
</feature>
<feature type="disulfide bond" evidence="5">
    <location>
        <begin position="168"/>
        <end position="232"/>
    </location>
</feature>
<dbReference type="GO" id="GO:0016020">
    <property type="term" value="C:membrane"/>
    <property type="evidence" value="ECO:0007669"/>
    <property type="project" value="InterPro"/>
</dbReference>
<feature type="domain" description="SRCR" evidence="7">
    <location>
        <begin position="252"/>
        <end position="352"/>
    </location>
</feature>
<organism evidence="8 9">
    <name type="scientific">Ornithorhynchus anatinus</name>
    <name type="common">Duckbill platypus</name>
    <dbReference type="NCBI Taxonomy" id="9258"/>
    <lineage>
        <taxon>Eukaryota</taxon>
        <taxon>Metazoa</taxon>
        <taxon>Chordata</taxon>
        <taxon>Craniata</taxon>
        <taxon>Vertebrata</taxon>
        <taxon>Euteleostomi</taxon>
        <taxon>Mammalia</taxon>
        <taxon>Monotremata</taxon>
        <taxon>Ornithorhynchidae</taxon>
        <taxon>Ornithorhynchus</taxon>
    </lineage>
</organism>
<dbReference type="InterPro" id="IPR053243">
    <property type="entry name" value="SJ_maturation_regulator"/>
</dbReference>
<dbReference type="SUPFAM" id="SSF56487">
    <property type="entry name" value="SRCR-like"/>
    <property type="match status" value="3"/>
</dbReference>
<feature type="disulfide bond" evidence="5">
    <location>
        <begin position="290"/>
        <end position="351"/>
    </location>
</feature>
<dbReference type="AlphaFoldDB" id="A0A6I8NFB6"/>
<protein>
    <recommendedName>
        <fullName evidence="7">SRCR domain-containing protein</fullName>
    </recommendedName>
</protein>
<dbReference type="GeneTree" id="ENSGT00950000183145"/>
<feature type="domain" description="SRCR" evidence="7">
    <location>
        <begin position="28"/>
        <end position="128"/>
    </location>
</feature>
<sequence length="359" mass="38546">FCPLQRLLLLTLSLRIMKCLLSFQAIAVRLVNGNTSCEGRVELYYQGTWGTVCDDSWDVMDAQVVCRQLGCGEAIYAPISARFGPGSGRILLDDVNCSGNESSLEDCAHNGWGTHNCAHPEDASVICTGGIMKCLLSFQAIAVRLVNGNTSCEGRVELYYQGTWGTVCDDFWDVMDARVVCRQLGCGEAISAPVSARFGAGSGRILLDDVNCSGSESSLQSCSHNGWGNHNCAHPEDASVICTGGPISQINLILVNGSTFCEGRVELYYQGTWGTVCDDSWDVMDARVVCRQLGCGEAISAPMSARFGAGSGRILLDDVNCSGRESSLQSCSHNGWGNHNCAHREDASVICTGVFCRRC</sequence>
<keyword evidence="1 6" id="KW-0732">Signal</keyword>
<keyword evidence="4" id="KW-0325">Glycoprotein</keyword>
<dbReference type="OMA" id="CRQNGWG"/>
<evidence type="ECO:0000256" key="1">
    <source>
        <dbReference type="ARBA" id="ARBA00022729"/>
    </source>
</evidence>
<evidence type="ECO:0000256" key="4">
    <source>
        <dbReference type="ARBA" id="ARBA00023180"/>
    </source>
</evidence>
<dbReference type="Pfam" id="PF00530">
    <property type="entry name" value="SRCR"/>
    <property type="match status" value="3"/>
</dbReference>
<feature type="disulfide bond" evidence="5">
    <location>
        <begin position="321"/>
        <end position="331"/>
    </location>
</feature>
<feature type="disulfide bond" evidence="5">
    <location>
        <begin position="66"/>
        <end position="127"/>
    </location>
</feature>
<reference evidence="8" key="1">
    <citation type="submission" date="2025-08" db="UniProtKB">
        <authorList>
            <consortium name="Ensembl"/>
        </authorList>
    </citation>
    <scope>IDENTIFICATION</scope>
    <source>
        <strain evidence="8">Glennie</strain>
    </source>
</reference>
<name>A0A6I8NFB6_ORNAN</name>
<evidence type="ECO:0000256" key="6">
    <source>
        <dbReference type="SAM" id="SignalP"/>
    </source>
</evidence>
<feature type="chain" id="PRO_5026039350" description="SRCR domain-containing protein" evidence="6">
    <location>
        <begin position="23"/>
        <end position="359"/>
    </location>
</feature>
<feature type="signal peptide" evidence="6">
    <location>
        <begin position="1"/>
        <end position="22"/>
    </location>
</feature>
<evidence type="ECO:0000259" key="7">
    <source>
        <dbReference type="PROSITE" id="PS50287"/>
    </source>
</evidence>
<feature type="disulfide bond" evidence="5">
    <location>
        <begin position="97"/>
        <end position="107"/>
    </location>
</feature>
<feature type="disulfide bond" evidence="5">
    <location>
        <begin position="53"/>
        <end position="117"/>
    </location>
</feature>
<evidence type="ECO:0000256" key="3">
    <source>
        <dbReference type="ARBA" id="ARBA00023157"/>
    </source>
</evidence>
<dbReference type="PANTHER" id="PTHR47653">
    <property type="entry name" value="PROTEIN BARK BEETLE"/>
    <property type="match status" value="1"/>
</dbReference>
<keyword evidence="2" id="KW-0677">Repeat</keyword>
<accession>A0A6I8NFB6</accession>